<gene>
    <name evidence="2" type="ORF">ALTATR162_LOCUS8378</name>
</gene>
<keyword evidence="1" id="KW-0732">Signal</keyword>
<keyword evidence="3" id="KW-1185">Reference proteome</keyword>
<evidence type="ECO:0000256" key="1">
    <source>
        <dbReference type="SAM" id="SignalP"/>
    </source>
</evidence>
<evidence type="ECO:0000313" key="3">
    <source>
        <dbReference type="Proteomes" id="UP000676310"/>
    </source>
</evidence>
<proteinExistence type="predicted"/>
<dbReference type="GeneID" id="67020481"/>
<feature type="signal peptide" evidence="1">
    <location>
        <begin position="1"/>
        <end position="19"/>
    </location>
</feature>
<accession>A0A8J2I4S9</accession>
<name>A0A8J2I4S9_9PLEO</name>
<evidence type="ECO:0000313" key="2">
    <source>
        <dbReference type="EMBL" id="CAG5177787.1"/>
    </source>
</evidence>
<sequence>MFTKPLYILIALLSALATAQEIPAGVSSSLGAINPTVYSSAASVLSASSASVASAEATSTGGANAHEVKYAALFGVGGVALNAFM</sequence>
<organism evidence="2 3">
    <name type="scientific">Alternaria atra</name>
    <dbReference type="NCBI Taxonomy" id="119953"/>
    <lineage>
        <taxon>Eukaryota</taxon>
        <taxon>Fungi</taxon>
        <taxon>Dikarya</taxon>
        <taxon>Ascomycota</taxon>
        <taxon>Pezizomycotina</taxon>
        <taxon>Dothideomycetes</taxon>
        <taxon>Pleosporomycetidae</taxon>
        <taxon>Pleosporales</taxon>
        <taxon>Pleosporineae</taxon>
        <taxon>Pleosporaceae</taxon>
        <taxon>Alternaria</taxon>
        <taxon>Alternaria sect. Ulocladioides</taxon>
    </lineage>
</organism>
<protein>
    <submittedName>
        <fullName evidence="2">Uncharacterized protein</fullName>
    </submittedName>
</protein>
<comment type="caution">
    <text evidence="2">The sequence shown here is derived from an EMBL/GenBank/DDBJ whole genome shotgun (WGS) entry which is preliminary data.</text>
</comment>
<reference evidence="2" key="1">
    <citation type="submission" date="2021-05" db="EMBL/GenBank/DDBJ databases">
        <authorList>
            <person name="Stam R."/>
        </authorList>
    </citation>
    <scope>NUCLEOTIDE SEQUENCE</scope>
    <source>
        <strain evidence="2">CS162</strain>
    </source>
</reference>
<feature type="chain" id="PRO_5035233232" evidence="1">
    <location>
        <begin position="20"/>
        <end position="85"/>
    </location>
</feature>
<dbReference type="RefSeq" id="XP_043171943.1">
    <property type="nucleotide sequence ID" value="XM_043316008.1"/>
</dbReference>
<dbReference type="AlphaFoldDB" id="A0A8J2I4S9"/>
<dbReference type="Proteomes" id="UP000676310">
    <property type="component" value="Unassembled WGS sequence"/>
</dbReference>
<dbReference type="EMBL" id="CAJRGZ010000023">
    <property type="protein sequence ID" value="CAG5177787.1"/>
    <property type="molecule type" value="Genomic_DNA"/>
</dbReference>